<gene>
    <name evidence="11" type="primary">whiB</name>
    <name evidence="13" type="ORF">HF526_05980</name>
</gene>
<comment type="subcellular location">
    <subcellularLocation>
        <location evidence="1 11">Cytoplasm</location>
    </subcellularLocation>
</comment>
<evidence type="ECO:0000256" key="6">
    <source>
        <dbReference type="ARBA" id="ARBA00023014"/>
    </source>
</evidence>
<comment type="PTM">
    <text evidence="11">The Fe-S cluster can be nitrosylated by nitric oxide (NO).</text>
</comment>
<protein>
    <recommendedName>
        <fullName evidence="11">Transcriptional regulator WhiB</fullName>
    </recommendedName>
</protein>
<dbReference type="PROSITE" id="PS51674">
    <property type="entry name" value="4FE4S_WBL"/>
    <property type="match status" value="1"/>
</dbReference>
<dbReference type="InterPro" id="IPR034768">
    <property type="entry name" value="4FE4S_WBL"/>
</dbReference>
<keyword evidence="8 11" id="KW-0238">DNA-binding</keyword>
<keyword evidence="14" id="KW-1185">Reference proteome</keyword>
<evidence type="ECO:0000256" key="10">
    <source>
        <dbReference type="ARBA" id="ARBA00023163"/>
    </source>
</evidence>
<keyword evidence="6 11" id="KW-0411">Iron-sulfur</keyword>
<dbReference type="Pfam" id="PF02467">
    <property type="entry name" value="Whib"/>
    <property type="match status" value="1"/>
</dbReference>
<keyword evidence="5 11" id="KW-0408">Iron</keyword>
<feature type="binding site" evidence="11">
    <location>
        <position position="46"/>
    </location>
    <ligand>
        <name>[4Fe-4S] cluster</name>
        <dbReference type="ChEBI" id="CHEBI:49883"/>
    </ligand>
</feature>
<evidence type="ECO:0000256" key="8">
    <source>
        <dbReference type="ARBA" id="ARBA00023125"/>
    </source>
</evidence>
<organism evidence="13 14">
    <name type="scientific">Pseudonocardia acidicola</name>
    <dbReference type="NCBI Taxonomy" id="2724939"/>
    <lineage>
        <taxon>Bacteria</taxon>
        <taxon>Bacillati</taxon>
        <taxon>Actinomycetota</taxon>
        <taxon>Actinomycetes</taxon>
        <taxon>Pseudonocardiales</taxon>
        <taxon>Pseudonocardiaceae</taxon>
        <taxon>Pseudonocardia</taxon>
    </lineage>
</organism>
<evidence type="ECO:0000259" key="12">
    <source>
        <dbReference type="PROSITE" id="PS51674"/>
    </source>
</evidence>
<dbReference type="PANTHER" id="PTHR38839:SF6">
    <property type="entry name" value="TRANSCRIPTIONAL REGULATOR WHIB1"/>
    <property type="match status" value="1"/>
</dbReference>
<feature type="domain" description="4Fe-4S Wbl-type" evidence="12">
    <location>
        <begin position="8"/>
        <end position="70"/>
    </location>
</feature>
<dbReference type="Proteomes" id="UP000820669">
    <property type="component" value="Unassembled WGS sequence"/>
</dbReference>
<feature type="binding site" evidence="11">
    <location>
        <position position="40"/>
    </location>
    <ligand>
        <name>[4Fe-4S] cluster</name>
        <dbReference type="ChEBI" id="CHEBI:49883"/>
    </ligand>
</feature>
<keyword evidence="11" id="KW-0963">Cytoplasm</keyword>
<comment type="function">
    <text evidence="11">Acts as a transcriptional regulator. Probably redox-responsive. The apo- but not holo-form probably binds DNA.</text>
</comment>
<evidence type="ECO:0000313" key="13">
    <source>
        <dbReference type="EMBL" id="NMH96866.1"/>
    </source>
</evidence>
<keyword evidence="4 11" id="KW-0479">Metal-binding</keyword>
<accession>A0ABX1S5S4</accession>
<evidence type="ECO:0000313" key="14">
    <source>
        <dbReference type="Proteomes" id="UP000820669"/>
    </source>
</evidence>
<keyword evidence="3 11" id="KW-0004">4Fe-4S</keyword>
<comment type="cofactor">
    <cofactor evidence="11">
        <name>[4Fe-4S] cluster</name>
        <dbReference type="ChEBI" id="CHEBI:49883"/>
    </cofactor>
    <text evidence="11">Binds 1 [4Fe-4S] cluster per subunit. Following nitrosylation of the [4Fe-4S] cluster binds 1 [4Fe-8(NO)] cluster per subunit.</text>
</comment>
<sequence>MDWRQKGACRDKDPELFFPVGTSGPALAQLAEAKAVCTRCPVADRCLDWALTTGEDAGVWGGLSEHERRALQRQQRKIARVA</sequence>
<evidence type="ECO:0000256" key="3">
    <source>
        <dbReference type="ARBA" id="ARBA00022485"/>
    </source>
</evidence>
<proteinExistence type="inferred from homology"/>
<reference evidence="13 14" key="1">
    <citation type="submission" date="2020-04" db="EMBL/GenBank/DDBJ databases">
        <authorList>
            <person name="Klaysubun C."/>
            <person name="Duangmal K."/>
            <person name="Lipun K."/>
        </authorList>
    </citation>
    <scope>NUCLEOTIDE SEQUENCE [LARGE SCALE GENOMIC DNA]</scope>
    <source>
        <strain evidence="13 14">K10HN5</strain>
    </source>
</reference>
<comment type="PTM">
    <text evidence="11">Upon Fe-S cluster removal intramolecular disulfide bonds are formed.</text>
</comment>
<dbReference type="HAMAP" id="MF_01479">
    <property type="entry name" value="WhiB"/>
    <property type="match status" value="1"/>
</dbReference>
<evidence type="ECO:0000256" key="11">
    <source>
        <dbReference type="HAMAP-Rule" id="MF_01479"/>
    </source>
</evidence>
<name>A0ABX1S5S4_9PSEU</name>
<dbReference type="EMBL" id="JAAXLA010000007">
    <property type="protein sequence ID" value="NMH96866.1"/>
    <property type="molecule type" value="Genomic_DNA"/>
</dbReference>
<evidence type="ECO:0000256" key="9">
    <source>
        <dbReference type="ARBA" id="ARBA00023157"/>
    </source>
</evidence>
<evidence type="ECO:0000256" key="7">
    <source>
        <dbReference type="ARBA" id="ARBA00023015"/>
    </source>
</evidence>
<dbReference type="InterPro" id="IPR003482">
    <property type="entry name" value="Whib"/>
</dbReference>
<keyword evidence="10 11" id="KW-0804">Transcription</keyword>
<feature type="binding site" evidence="11">
    <location>
        <position position="37"/>
    </location>
    <ligand>
        <name>[4Fe-4S] cluster</name>
        <dbReference type="ChEBI" id="CHEBI:49883"/>
    </ligand>
</feature>
<dbReference type="PANTHER" id="PTHR38839">
    <property type="entry name" value="TRANSCRIPTIONAL REGULATOR WHID-RELATED"/>
    <property type="match status" value="1"/>
</dbReference>
<dbReference type="RefSeq" id="WP_169380250.1">
    <property type="nucleotide sequence ID" value="NZ_JAAXLA010000007.1"/>
</dbReference>
<evidence type="ECO:0000256" key="5">
    <source>
        <dbReference type="ARBA" id="ARBA00023004"/>
    </source>
</evidence>
<feature type="binding site" evidence="11">
    <location>
        <position position="9"/>
    </location>
    <ligand>
        <name>[4Fe-4S] cluster</name>
        <dbReference type="ChEBI" id="CHEBI:49883"/>
    </ligand>
</feature>
<evidence type="ECO:0000256" key="4">
    <source>
        <dbReference type="ARBA" id="ARBA00022723"/>
    </source>
</evidence>
<keyword evidence="7 11" id="KW-0805">Transcription regulation</keyword>
<evidence type="ECO:0000256" key="1">
    <source>
        <dbReference type="ARBA" id="ARBA00004496"/>
    </source>
</evidence>
<keyword evidence="9 11" id="KW-1015">Disulfide bond</keyword>
<comment type="similarity">
    <text evidence="2 11">Belongs to the WhiB family.</text>
</comment>
<evidence type="ECO:0000256" key="2">
    <source>
        <dbReference type="ARBA" id="ARBA00006597"/>
    </source>
</evidence>
<comment type="caution">
    <text evidence="13">The sequence shown here is derived from an EMBL/GenBank/DDBJ whole genome shotgun (WGS) entry which is preliminary data.</text>
</comment>